<comment type="caution">
    <text evidence="2">The sequence shown here is derived from an EMBL/GenBank/DDBJ whole genome shotgun (WGS) entry which is preliminary data.</text>
</comment>
<reference evidence="2 3" key="1">
    <citation type="journal article" date="2018" name="Front. Plant Sci.">
        <title>Red Clover (Trifolium pratense) and Zigzag Clover (T. medium) - A Picture of Genomic Similarities and Differences.</title>
        <authorList>
            <person name="Dluhosova J."/>
            <person name="Istvanek J."/>
            <person name="Nedelnik J."/>
            <person name="Repkova J."/>
        </authorList>
    </citation>
    <scope>NUCLEOTIDE SEQUENCE [LARGE SCALE GENOMIC DNA]</scope>
    <source>
        <strain evidence="3">cv. 10/8</strain>
        <tissue evidence="2">Leaf</tissue>
    </source>
</reference>
<evidence type="ECO:0000313" key="2">
    <source>
        <dbReference type="EMBL" id="MCI72248.1"/>
    </source>
</evidence>
<dbReference type="AlphaFoldDB" id="A0A392UH20"/>
<feature type="non-terminal residue" evidence="2">
    <location>
        <position position="1"/>
    </location>
</feature>
<proteinExistence type="predicted"/>
<sequence>TYQSDNEVVHCDPEASNNIDILVDKIAQAATGDMEDREHTILSEMAADVAKQTLSPASQDPVSQVNPATQCDVPSRE</sequence>
<feature type="non-terminal residue" evidence="2">
    <location>
        <position position="77"/>
    </location>
</feature>
<name>A0A392UH20_9FABA</name>
<evidence type="ECO:0000256" key="1">
    <source>
        <dbReference type="SAM" id="MobiDB-lite"/>
    </source>
</evidence>
<organism evidence="2 3">
    <name type="scientific">Trifolium medium</name>
    <dbReference type="NCBI Taxonomy" id="97028"/>
    <lineage>
        <taxon>Eukaryota</taxon>
        <taxon>Viridiplantae</taxon>
        <taxon>Streptophyta</taxon>
        <taxon>Embryophyta</taxon>
        <taxon>Tracheophyta</taxon>
        <taxon>Spermatophyta</taxon>
        <taxon>Magnoliopsida</taxon>
        <taxon>eudicotyledons</taxon>
        <taxon>Gunneridae</taxon>
        <taxon>Pentapetalae</taxon>
        <taxon>rosids</taxon>
        <taxon>fabids</taxon>
        <taxon>Fabales</taxon>
        <taxon>Fabaceae</taxon>
        <taxon>Papilionoideae</taxon>
        <taxon>50 kb inversion clade</taxon>
        <taxon>NPAAA clade</taxon>
        <taxon>Hologalegina</taxon>
        <taxon>IRL clade</taxon>
        <taxon>Trifolieae</taxon>
        <taxon>Trifolium</taxon>
    </lineage>
</organism>
<evidence type="ECO:0000313" key="3">
    <source>
        <dbReference type="Proteomes" id="UP000265520"/>
    </source>
</evidence>
<protein>
    <submittedName>
        <fullName evidence="2">Uncharacterized protein</fullName>
    </submittedName>
</protein>
<dbReference type="Proteomes" id="UP000265520">
    <property type="component" value="Unassembled WGS sequence"/>
</dbReference>
<feature type="region of interest" description="Disordered" evidence="1">
    <location>
        <begin position="53"/>
        <end position="77"/>
    </location>
</feature>
<keyword evidence="3" id="KW-1185">Reference proteome</keyword>
<accession>A0A392UH20</accession>
<dbReference type="EMBL" id="LXQA010814077">
    <property type="protein sequence ID" value="MCI72248.1"/>
    <property type="molecule type" value="Genomic_DNA"/>
</dbReference>
<feature type="compositionally biased region" description="Polar residues" evidence="1">
    <location>
        <begin position="53"/>
        <end position="69"/>
    </location>
</feature>